<dbReference type="Gene3D" id="2.40.70.10">
    <property type="entry name" value="Acid Proteases"/>
    <property type="match status" value="2"/>
</dbReference>
<evidence type="ECO:0008006" key="4">
    <source>
        <dbReference type="Google" id="ProtNLM"/>
    </source>
</evidence>
<dbReference type="EMBL" id="QXTF01000003">
    <property type="protein sequence ID" value="RIX27332.1"/>
    <property type="molecule type" value="Genomic_DNA"/>
</dbReference>
<keyword evidence="1" id="KW-0732">Signal</keyword>
<feature type="signal peptide" evidence="1">
    <location>
        <begin position="1"/>
        <end position="20"/>
    </location>
</feature>
<dbReference type="CDD" id="cd05483">
    <property type="entry name" value="retropepsin_like_bacteria"/>
    <property type="match status" value="1"/>
</dbReference>
<evidence type="ECO:0000256" key="1">
    <source>
        <dbReference type="SAM" id="SignalP"/>
    </source>
</evidence>
<organism evidence="2 3">
    <name type="scientific">Sphingomonas edaphi</name>
    <dbReference type="NCBI Taxonomy" id="2315689"/>
    <lineage>
        <taxon>Bacteria</taxon>
        <taxon>Pseudomonadati</taxon>
        <taxon>Pseudomonadota</taxon>
        <taxon>Alphaproteobacteria</taxon>
        <taxon>Sphingomonadales</taxon>
        <taxon>Sphingomonadaceae</taxon>
        <taxon>Sphingomonas</taxon>
    </lineage>
</organism>
<feature type="chain" id="PRO_5019481550" description="Peptidase A2 domain-containing protein" evidence="1">
    <location>
        <begin position="21"/>
        <end position="327"/>
    </location>
</feature>
<name>A0A418PZ42_9SPHN</name>
<gene>
    <name evidence="2" type="ORF">D3M59_09800</name>
</gene>
<dbReference type="PROSITE" id="PS00141">
    <property type="entry name" value="ASP_PROTEASE"/>
    <property type="match status" value="2"/>
</dbReference>
<dbReference type="InterPro" id="IPR034122">
    <property type="entry name" value="Retropepsin-like_bacterial"/>
</dbReference>
<dbReference type="SUPFAM" id="SSF50630">
    <property type="entry name" value="Acid proteases"/>
    <property type="match status" value="2"/>
</dbReference>
<keyword evidence="3" id="KW-1185">Reference proteome</keyword>
<dbReference type="InterPro" id="IPR021109">
    <property type="entry name" value="Peptidase_aspartic_dom_sf"/>
</dbReference>
<dbReference type="AlphaFoldDB" id="A0A418PZ42"/>
<dbReference type="RefSeq" id="WP_119533486.1">
    <property type="nucleotide sequence ID" value="NZ_QXTF01000003.1"/>
</dbReference>
<evidence type="ECO:0000313" key="2">
    <source>
        <dbReference type="EMBL" id="RIX27332.1"/>
    </source>
</evidence>
<dbReference type="Proteomes" id="UP000285023">
    <property type="component" value="Unassembled WGS sequence"/>
</dbReference>
<accession>A0A418PZ42</accession>
<protein>
    <recommendedName>
        <fullName evidence="4">Peptidase A2 domain-containing protein</fullName>
    </recommendedName>
</protein>
<dbReference type="GO" id="GO:0004190">
    <property type="term" value="F:aspartic-type endopeptidase activity"/>
    <property type="evidence" value="ECO:0007669"/>
    <property type="project" value="InterPro"/>
</dbReference>
<dbReference type="OrthoDB" id="107347at2"/>
<dbReference type="InterPro" id="IPR001969">
    <property type="entry name" value="Aspartic_peptidase_AS"/>
</dbReference>
<evidence type="ECO:0000313" key="3">
    <source>
        <dbReference type="Proteomes" id="UP000285023"/>
    </source>
</evidence>
<dbReference type="GO" id="GO:0006508">
    <property type="term" value="P:proteolysis"/>
    <property type="evidence" value="ECO:0007669"/>
    <property type="project" value="InterPro"/>
</dbReference>
<reference evidence="2 3" key="1">
    <citation type="submission" date="2018-09" db="EMBL/GenBank/DDBJ databases">
        <title>Sphingomonas sp. DAC4.</title>
        <authorList>
            <person name="Seo T."/>
        </authorList>
    </citation>
    <scope>NUCLEOTIDE SEQUENCE [LARGE SCALE GENOMIC DNA]</scope>
    <source>
        <strain evidence="2 3">DAC4</strain>
    </source>
</reference>
<comment type="caution">
    <text evidence="2">The sequence shown here is derived from an EMBL/GenBank/DDBJ whole genome shotgun (WGS) entry which is preliminary data.</text>
</comment>
<sequence>MNLTPWLAAGLLMSGTAVIAQPEQMESVPGSPAAIDGQTITDEVALKQDEGQRMTVDVSVGGRGPYRFLVDTGSERTVISRQLANRLHLGGSGTTMLHSVIGAKTVSTVDIPLLRVSTKTVSVDNAPALEAGNIGADGMLGIDSLRAQRVLFDFRAGTMSITPSARYARPAQEDEIVVRARTRQGRLIFTEAKLDGQPVTVIIDTGSQITIGNVALGEAMERRRAKIEPEPLTIQSVTGDTMQARVAMMKELDIGQGVGLHNVAVAFADAHIFRKLRLNKKPALLLGMNAMRAFDRISIDFAAKKVHFVVPETGMLDDVRMAELRRS</sequence>
<dbReference type="Pfam" id="PF13650">
    <property type="entry name" value="Asp_protease_2"/>
    <property type="match status" value="2"/>
</dbReference>
<proteinExistence type="predicted"/>